<dbReference type="EMBL" id="JASWJB010000504">
    <property type="protein sequence ID" value="KAK2590014.1"/>
    <property type="molecule type" value="Genomic_DNA"/>
</dbReference>
<reference evidence="3" key="1">
    <citation type="submission" date="2023-06" db="EMBL/GenBank/DDBJ databases">
        <title>Conoideocrella luteorostrata (Hypocreales: Clavicipitaceae), a potential biocontrol fungus for elongate hemlock scale in United States Christmas tree production areas.</title>
        <authorList>
            <person name="Barrett H."/>
            <person name="Lovett B."/>
            <person name="Macias A.M."/>
            <person name="Stajich J.E."/>
            <person name="Kasson M.T."/>
        </authorList>
    </citation>
    <scope>NUCLEOTIDE SEQUENCE</scope>
    <source>
        <strain evidence="3">ARSEF 14590</strain>
    </source>
</reference>
<dbReference type="Gene3D" id="1.10.260.130">
    <property type="match status" value="1"/>
</dbReference>
<gene>
    <name evidence="3" type="ORF">QQS21_012312</name>
</gene>
<dbReference type="PIRSF" id="PIRSF029171">
    <property type="entry name" value="Esterase_LipA"/>
    <property type="match status" value="1"/>
</dbReference>
<evidence type="ECO:0000313" key="3">
    <source>
        <dbReference type="EMBL" id="KAK2590014.1"/>
    </source>
</evidence>
<evidence type="ECO:0000313" key="4">
    <source>
        <dbReference type="Proteomes" id="UP001251528"/>
    </source>
</evidence>
<feature type="signal peptide" evidence="2">
    <location>
        <begin position="1"/>
        <end position="16"/>
    </location>
</feature>
<dbReference type="SUPFAM" id="SSF53474">
    <property type="entry name" value="alpha/beta-Hydrolases"/>
    <property type="match status" value="1"/>
</dbReference>
<dbReference type="AlphaFoldDB" id="A0AAJ0CEA3"/>
<dbReference type="InterPro" id="IPR029058">
    <property type="entry name" value="AB_hydrolase_fold"/>
</dbReference>
<sequence length="448" mass="48180">MYLVAALLVALPFVSSAPAMVLEERLTPILPSQDVFYAVPDNLESFKPGTILQHRKPPAPIAAFGVSKANIKDSHQILYRTTDSHDNATATVLTVLVPHNADYTKVMSYQVAEDAPSLDCAPSYALQLASAAGGPLGTIITQAEMLLIEAVLEQGWIVIVPDFQGPKGAFLANKLAGQAILDGIRAASQSFSYTGIAERPTVAMWGYSGGGITSAWAAELQPIYAPELEIAGAAVGGIEPNIRTAVDEINRGPFAGLIAAGMIGLSNEYPALADRMIQDLKPEHRKDFDKMKRQCLTANAVEFAFKDVKSMFKDGFITSPANLDIIEANALGKAAPKMPIFLYKSVFDEVSPIQETDDVYEFYCSHGTPVQYERDMLSEHGVAAVTGAPRALSFLIDVMNGRRPVTKCSRKTVISSLLDFQAAKVLPGFILDTLLDLLGKPIGPSFFG</sequence>
<comment type="caution">
    <text evidence="3">The sequence shown here is derived from an EMBL/GenBank/DDBJ whole genome shotgun (WGS) entry which is preliminary data.</text>
</comment>
<dbReference type="GO" id="GO:0016042">
    <property type="term" value="P:lipid catabolic process"/>
    <property type="evidence" value="ECO:0007669"/>
    <property type="project" value="UniProtKB-UniRule"/>
</dbReference>
<dbReference type="PANTHER" id="PTHR34853:SF5">
    <property type="entry name" value="LIP-DOMAIN-CONTAINING PROTEIN-RELATED"/>
    <property type="match status" value="1"/>
</dbReference>
<proteinExistence type="inferred from homology"/>
<keyword evidence="1" id="KW-0378">Hydrolase</keyword>
<protein>
    <recommendedName>
        <fullName evidence="5">Secretory lipase</fullName>
    </recommendedName>
</protein>
<feature type="chain" id="PRO_5042319455" description="Secretory lipase" evidence="2">
    <location>
        <begin position="17"/>
        <end position="448"/>
    </location>
</feature>
<keyword evidence="2" id="KW-0732">Signal</keyword>
<evidence type="ECO:0008006" key="5">
    <source>
        <dbReference type="Google" id="ProtNLM"/>
    </source>
</evidence>
<keyword evidence="4" id="KW-1185">Reference proteome</keyword>
<dbReference type="Proteomes" id="UP001251528">
    <property type="component" value="Unassembled WGS sequence"/>
</dbReference>
<name>A0AAJ0CEA3_9HYPO</name>
<dbReference type="InterPro" id="IPR005152">
    <property type="entry name" value="Lipase_secreted"/>
</dbReference>
<dbReference type="Pfam" id="PF03583">
    <property type="entry name" value="LIP"/>
    <property type="match status" value="1"/>
</dbReference>
<comment type="similarity">
    <text evidence="2">Belongs to the AB hydrolase superfamily. Lipase family.</text>
</comment>
<accession>A0AAJ0CEA3</accession>
<organism evidence="3 4">
    <name type="scientific">Conoideocrella luteorostrata</name>
    <dbReference type="NCBI Taxonomy" id="1105319"/>
    <lineage>
        <taxon>Eukaryota</taxon>
        <taxon>Fungi</taxon>
        <taxon>Dikarya</taxon>
        <taxon>Ascomycota</taxon>
        <taxon>Pezizomycotina</taxon>
        <taxon>Sordariomycetes</taxon>
        <taxon>Hypocreomycetidae</taxon>
        <taxon>Hypocreales</taxon>
        <taxon>Clavicipitaceae</taxon>
        <taxon>Conoideocrella</taxon>
    </lineage>
</organism>
<dbReference type="Gene3D" id="3.40.50.1820">
    <property type="entry name" value="alpha/beta hydrolase"/>
    <property type="match status" value="1"/>
</dbReference>
<dbReference type="GO" id="GO:0004806">
    <property type="term" value="F:triacylglycerol lipase activity"/>
    <property type="evidence" value="ECO:0007669"/>
    <property type="project" value="UniProtKB-UniRule"/>
</dbReference>
<evidence type="ECO:0000256" key="2">
    <source>
        <dbReference type="PIRNR" id="PIRNR029171"/>
    </source>
</evidence>
<dbReference type="PANTHER" id="PTHR34853">
    <property type="match status" value="1"/>
</dbReference>
<evidence type="ECO:0000256" key="1">
    <source>
        <dbReference type="ARBA" id="ARBA00022801"/>
    </source>
</evidence>